<feature type="compositionally biased region" description="Basic residues" evidence="9">
    <location>
        <begin position="324"/>
        <end position="334"/>
    </location>
</feature>
<dbReference type="AlphaFoldDB" id="A0A6A4NIH0"/>
<feature type="compositionally biased region" description="Basic and acidic residues" evidence="9">
    <location>
        <begin position="267"/>
        <end position="276"/>
    </location>
</feature>
<keyword evidence="1 8" id="KW-0479">Metal-binding</keyword>
<keyword evidence="5 7" id="KW-0694">RNA-binding</keyword>
<dbReference type="Gene3D" id="3.30.70.330">
    <property type="match status" value="1"/>
</dbReference>
<proteinExistence type="predicted"/>
<feature type="region of interest" description="Disordered" evidence="9">
    <location>
        <begin position="178"/>
        <end position="432"/>
    </location>
</feature>
<organism evidence="13 14">
    <name type="scientific">Lupinus albus</name>
    <name type="common">White lupine</name>
    <name type="synonym">Lupinus termis</name>
    <dbReference type="NCBI Taxonomy" id="3870"/>
    <lineage>
        <taxon>Eukaryota</taxon>
        <taxon>Viridiplantae</taxon>
        <taxon>Streptophyta</taxon>
        <taxon>Embryophyta</taxon>
        <taxon>Tracheophyta</taxon>
        <taxon>Spermatophyta</taxon>
        <taxon>Magnoliopsida</taxon>
        <taxon>eudicotyledons</taxon>
        <taxon>Gunneridae</taxon>
        <taxon>Pentapetalae</taxon>
        <taxon>rosids</taxon>
        <taxon>fabids</taxon>
        <taxon>Fabales</taxon>
        <taxon>Fabaceae</taxon>
        <taxon>Papilionoideae</taxon>
        <taxon>50 kb inversion clade</taxon>
        <taxon>genistoids sensu lato</taxon>
        <taxon>core genistoids</taxon>
        <taxon>Genisteae</taxon>
        <taxon>Lupinus</taxon>
    </lineage>
</organism>
<gene>
    <name evidence="13" type="ORF">Lalb_Chr20g0123821</name>
</gene>
<evidence type="ECO:0000256" key="10">
    <source>
        <dbReference type="SAM" id="SignalP"/>
    </source>
</evidence>
<dbReference type="EMBL" id="WOCE01000020">
    <property type="protein sequence ID" value="KAE9591923.1"/>
    <property type="molecule type" value="Genomic_DNA"/>
</dbReference>
<feature type="domain" description="RRM" evidence="11">
    <location>
        <begin position="5"/>
        <end position="93"/>
    </location>
</feature>
<evidence type="ECO:0000256" key="2">
    <source>
        <dbReference type="ARBA" id="ARBA00022737"/>
    </source>
</evidence>
<keyword evidence="4 8" id="KW-0862">Zinc</keyword>
<feature type="chain" id="PRO_5025332119" evidence="10">
    <location>
        <begin position="20"/>
        <end position="432"/>
    </location>
</feature>
<evidence type="ECO:0000313" key="14">
    <source>
        <dbReference type="Proteomes" id="UP000447434"/>
    </source>
</evidence>
<protein>
    <submittedName>
        <fullName evidence="13">Putative transcription factor C3H family</fullName>
    </submittedName>
</protein>
<evidence type="ECO:0000313" key="13">
    <source>
        <dbReference type="EMBL" id="KAE9591923.1"/>
    </source>
</evidence>
<dbReference type="SUPFAM" id="SSF54928">
    <property type="entry name" value="RNA-binding domain, RBD"/>
    <property type="match status" value="1"/>
</dbReference>
<dbReference type="PROSITE" id="PS50103">
    <property type="entry name" value="ZF_C3H1"/>
    <property type="match status" value="1"/>
</dbReference>
<evidence type="ECO:0000256" key="9">
    <source>
        <dbReference type="SAM" id="MobiDB-lite"/>
    </source>
</evidence>
<dbReference type="SMART" id="SM00356">
    <property type="entry name" value="ZnF_C3H1"/>
    <property type="match status" value="1"/>
</dbReference>
<feature type="compositionally biased region" description="Basic and acidic residues" evidence="9">
    <location>
        <begin position="350"/>
        <end position="362"/>
    </location>
</feature>
<dbReference type="InterPro" id="IPR035979">
    <property type="entry name" value="RBD_domain_sf"/>
</dbReference>
<dbReference type="SMART" id="SM00361">
    <property type="entry name" value="RRM_1"/>
    <property type="match status" value="1"/>
</dbReference>
<dbReference type="SMART" id="SM00360">
    <property type="entry name" value="RRM"/>
    <property type="match status" value="1"/>
</dbReference>
<evidence type="ECO:0000256" key="1">
    <source>
        <dbReference type="ARBA" id="ARBA00022723"/>
    </source>
</evidence>
<feature type="compositionally biased region" description="Basic and acidic residues" evidence="9">
    <location>
        <begin position="205"/>
        <end position="253"/>
    </location>
</feature>
<evidence type="ECO:0000256" key="5">
    <source>
        <dbReference type="ARBA" id="ARBA00022884"/>
    </source>
</evidence>
<evidence type="ECO:0000256" key="4">
    <source>
        <dbReference type="ARBA" id="ARBA00022833"/>
    </source>
</evidence>
<feature type="domain" description="C3H1-type" evidence="12">
    <location>
        <begin position="95"/>
        <end position="125"/>
    </location>
</feature>
<evidence type="ECO:0000259" key="12">
    <source>
        <dbReference type="PROSITE" id="PS50103"/>
    </source>
</evidence>
<dbReference type="InterPro" id="IPR000504">
    <property type="entry name" value="RRM_dom"/>
</dbReference>
<feature type="compositionally biased region" description="Basic and acidic residues" evidence="9">
    <location>
        <begin position="288"/>
        <end position="323"/>
    </location>
</feature>
<dbReference type="OrthoDB" id="423462at2759"/>
<evidence type="ECO:0000256" key="3">
    <source>
        <dbReference type="ARBA" id="ARBA00022771"/>
    </source>
</evidence>
<dbReference type="GO" id="GO:0089701">
    <property type="term" value="C:U2AF complex"/>
    <property type="evidence" value="ECO:0007669"/>
    <property type="project" value="InterPro"/>
</dbReference>
<reference evidence="14" key="1">
    <citation type="journal article" date="2020" name="Nat. Commun.">
        <title>Genome sequence of the cluster root forming white lupin.</title>
        <authorList>
            <person name="Hufnagel B."/>
            <person name="Marques A."/>
            <person name="Soriano A."/>
            <person name="Marques L."/>
            <person name="Divol F."/>
            <person name="Doumas P."/>
            <person name="Sallet E."/>
            <person name="Mancinotti D."/>
            <person name="Carrere S."/>
            <person name="Marande W."/>
            <person name="Arribat S."/>
            <person name="Keller J."/>
            <person name="Huneau C."/>
            <person name="Blein T."/>
            <person name="Aime D."/>
            <person name="Laguerre M."/>
            <person name="Taylor J."/>
            <person name="Schubert V."/>
            <person name="Nelson M."/>
            <person name="Geu-Flores F."/>
            <person name="Crespi M."/>
            <person name="Gallardo-Guerrero K."/>
            <person name="Delaux P.-M."/>
            <person name="Salse J."/>
            <person name="Berges H."/>
            <person name="Guyot R."/>
            <person name="Gouzy J."/>
            <person name="Peret B."/>
        </authorList>
    </citation>
    <scope>NUCLEOTIDE SEQUENCE [LARGE SCALE GENOMIC DNA]</scope>
    <source>
        <strain evidence="14">cv. Amiga</strain>
    </source>
</reference>
<dbReference type="GO" id="GO:0003677">
    <property type="term" value="F:DNA binding"/>
    <property type="evidence" value="ECO:0007669"/>
    <property type="project" value="UniProtKB-KW"/>
</dbReference>
<dbReference type="GO" id="GO:0000398">
    <property type="term" value="P:mRNA splicing, via spliceosome"/>
    <property type="evidence" value="ECO:0007669"/>
    <property type="project" value="InterPro"/>
</dbReference>
<dbReference type="Pfam" id="PF00076">
    <property type="entry name" value="RRM_1"/>
    <property type="match status" value="1"/>
</dbReference>
<dbReference type="GO" id="GO:0008270">
    <property type="term" value="F:zinc ion binding"/>
    <property type="evidence" value="ECO:0007669"/>
    <property type="project" value="UniProtKB-KW"/>
</dbReference>
<keyword evidence="10" id="KW-0732">Signal</keyword>
<dbReference type="PROSITE" id="PS50102">
    <property type="entry name" value="RRM"/>
    <property type="match status" value="1"/>
</dbReference>
<dbReference type="PANTHER" id="PTHR12620">
    <property type="entry name" value="U2 SNRNP AUXILIARY FACTOR, SMALL SUBUNIT"/>
    <property type="match status" value="1"/>
</dbReference>
<feature type="compositionally biased region" description="Basic and acidic residues" evidence="9">
    <location>
        <begin position="178"/>
        <end position="195"/>
    </location>
</feature>
<evidence type="ECO:0000256" key="6">
    <source>
        <dbReference type="ARBA" id="ARBA00023125"/>
    </source>
</evidence>
<dbReference type="GO" id="GO:0003723">
    <property type="term" value="F:RNA binding"/>
    <property type="evidence" value="ECO:0007669"/>
    <property type="project" value="UniProtKB-UniRule"/>
</dbReference>
<name>A0A6A4NIH0_LUPAL</name>
<evidence type="ECO:0000256" key="8">
    <source>
        <dbReference type="PROSITE-ProRule" id="PRU00723"/>
    </source>
</evidence>
<feature type="compositionally biased region" description="Basic residues" evidence="9">
    <location>
        <begin position="400"/>
        <end position="413"/>
    </location>
</feature>
<keyword evidence="2" id="KW-0677">Repeat</keyword>
<dbReference type="InterPro" id="IPR000571">
    <property type="entry name" value="Znf_CCCH"/>
</dbReference>
<keyword evidence="6" id="KW-0238">DNA-binding</keyword>
<keyword evidence="3 8" id="KW-0863">Zinc-finger</keyword>
<evidence type="ECO:0000256" key="7">
    <source>
        <dbReference type="PROSITE-ProRule" id="PRU00176"/>
    </source>
</evidence>
<accession>A0A6A4NIH0</accession>
<dbReference type="Proteomes" id="UP000447434">
    <property type="component" value="Chromosome 20"/>
</dbReference>
<comment type="caution">
    <text evidence="13">The sequence shown here is derived from an EMBL/GenBank/DDBJ whole genome shotgun (WGS) entry which is preliminary data.</text>
</comment>
<dbReference type="Pfam" id="PF00642">
    <property type="entry name" value="zf-CCCH"/>
    <property type="match status" value="1"/>
</dbReference>
<evidence type="ECO:0000259" key="11">
    <source>
        <dbReference type="PROSITE" id="PS50102"/>
    </source>
</evidence>
<dbReference type="InterPro" id="IPR009145">
    <property type="entry name" value="U2AF_small"/>
</dbReference>
<feature type="zinc finger region" description="C3H1-type" evidence="8">
    <location>
        <begin position="95"/>
        <end position="125"/>
    </location>
</feature>
<dbReference type="FunFam" id="3.30.70.330:FF:000318">
    <property type="entry name" value="Zinc finger CCCH domain-containing protein 5"/>
    <property type="match status" value="1"/>
</dbReference>
<keyword evidence="14" id="KW-1185">Reference proteome</keyword>
<sequence>MLIMSAIIICHVLFSYTDEEVERCYEEFYEDVHTEFLKFGEIVNFKVCKNGAFHLRGNVYVQYKSLDSALLAYNSVNGRYFAGKQISCNFVNLTRWKVAICGEYMRSGFKTCSHGTACNFIHCFRNPGGDYEWADLDKPPPKYWVKNMAALFGYSDNYDNSREREILSVIKKSSKMSETDSDRYHSIRSRSREMVHLNSGRSGRRKYEDETRQGTLDEERNTNLKDSYKMKRRIPDTDSDSDREWLEEEGNREKQHKHVRKSSFNIKNDDNSRSYENDSDTGWANIPRDTEKQHDREGRNSRKSYGDDRDWIYEVGSDGDRDGKRHRSSKRKSSRHESSRDNSNVTSEGESNKDSFHSRDMETQYGYSRKSWRYRRSGGHHESENEEVDGSWSRRESSRRAHHHKKKSSKHQKKLDSINGDTKNICEDNSGE</sequence>
<dbReference type="InterPro" id="IPR012677">
    <property type="entry name" value="Nucleotide-bd_a/b_plait_sf"/>
</dbReference>
<dbReference type="InterPro" id="IPR003954">
    <property type="entry name" value="RRM_euk-type"/>
</dbReference>
<feature type="signal peptide" evidence="10">
    <location>
        <begin position="1"/>
        <end position="19"/>
    </location>
</feature>
<dbReference type="PRINTS" id="PR01848">
    <property type="entry name" value="U2AUXFACTOR"/>
</dbReference>